<dbReference type="RefSeq" id="WP_382434112.1">
    <property type="nucleotide sequence ID" value="NZ_JBHSHJ010000013.1"/>
</dbReference>
<reference evidence="2" key="1">
    <citation type="journal article" date="2019" name="Int. J. Syst. Evol. Microbiol.">
        <title>The Global Catalogue of Microorganisms (GCM) 10K type strain sequencing project: providing services to taxonomists for standard genome sequencing and annotation.</title>
        <authorList>
            <consortium name="The Broad Institute Genomics Platform"/>
            <consortium name="The Broad Institute Genome Sequencing Center for Infectious Disease"/>
            <person name="Wu L."/>
            <person name="Ma J."/>
        </authorList>
    </citation>
    <scope>NUCLEOTIDE SEQUENCE [LARGE SCALE GENOMIC DNA]</scope>
    <source>
        <strain evidence="2">CCUG 49452</strain>
    </source>
</reference>
<organism evidence="1 2">
    <name type="scientific">Giesbergeria sinuosa</name>
    <dbReference type="NCBI Taxonomy" id="80883"/>
    <lineage>
        <taxon>Bacteria</taxon>
        <taxon>Pseudomonadati</taxon>
        <taxon>Pseudomonadota</taxon>
        <taxon>Betaproteobacteria</taxon>
        <taxon>Burkholderiales</taxon>
        <taxon>Comamonadaceae</taxon>
        <taxon>Giesbergeria</taxon>
    </lineage>
</organism>
<dbReference type="Proteomes" id="UP001596001">
    <property type="component" value="Unassembled WGS sequence"/>
</dbReference>
<evidence type="ECO:0000313" key="1">
    <source>
        <dbReference type="EMBL" id="MFC4790023.1"/>
    </source>
</evidence>
<sequence>MLAQAQTHSEQEKQADIERHRAMAAAHTAAAQCLASGKDAEQCMKELQSACKGLAIGKYCGMKHAH</sequence>
<comment type="caution">
    <text evidence="1">The sequence shown here is derived from an EMBL/GenBank/DDBJ whole genome shotgun (WGS) entry which is preliminary data.</text>
</comment>
<gene>
    <name evidence="1" type="ORF">ACFO6X_13635</name>
</gene>
<name>A0ABV9QFK1_9BURK</name>
<accession>A0ABV9QFK1</accession>
<dbReference type="EMBL" id="JBHSHJ010000013">
    <property type="protein sequence ID" value="MFC4790023.1"/>
    <property type="molecule type" value="Genomic_DNA"/>
</dbReference>
<evidence type="ECO:0000313" key="2">
    <source>
        <dbReference type="Proteomes" id="UP001596001"/>
    </source>
</evidence>
<keyword evidence="2" id="KW-1185">Reference proteome</keyword>
<protein>
    <submittedName>
        <fullName evidence="1">Uncharacterized protein</fullName>
    </submittedName>
</protein>
<proteinExistence type="predicted"/>